<dbReference type="EMBL" id="RKLQ01000003">
    <property type="protein sequence ID" value="MBX0305204.1"/>
    <property type="molecule type" value="Genomic_DNA"/>
</dbReference>
<dbReference type="InterPro" id="IPR055707">
    <property type="entry name" value="DUF7283"/>
</dbReference>
<dbReference type="AlphaFoldDB" id="A0A8J8CAE4"/>
<evidence type="ECO:0000313" key="2">
    <source>
        <dbReference type="Proteomes" id="UP000783863"/>
    </source>
</evidence>
<comment type="caution">
    <text evidence="1">The sequence shown here is derived from an EMBL/GenBank/DDBJ whole genome shotgun (WGS) entry which is preliminary data.</text>
</comment>
<reference evidence="1" key="1">
    <citation type="submission" date="2021-06" db="EMBL/GenBank/DDBJ databases">
        <title>Halomicroarcula sp. F24A a new haloarchaeum isolated from saline soil.</title>
        <authorList>
            <person name="Duran-Viseras A."/>
            <person name="Sanchez-Porro C."/>
            <person name="Ventosa A."/>
        </authorList>
    </citation>
    <scope>NUCLEOTIDE SEQUENCE</scope>
    <source>
        <strain evidence="1">F24A</strain>
    </source>
</reference>
<gene>
    <name evidence="1" type="ORF">EGD98_16185</name>
</gene>
<dbReference type="Pfam" id="PF23954">
    <property type="entry name" value="DUF7283"/>
    <property type="match status" value="1"/>
</dbReference>
<accession>A0A8J8CAE4</accession>
<sequence length="162" mass="17393">MEAFADRWVMYAGLAMITFTLLGAVLSMQSIPPPDADAAANTIDDAAGRGGGTHLEHEHNAKEVRAGAKRFGLRNEGGENHESIAFGTMVPVTVGDTHYEKLGKVLAGEQWQDVFDDKQAFLDRTDAATADAEGNEQWSEASGTLRVTTVVIDGERTIIVGF</sequence>
<proteinExistence type="predicted"/>
<name>A0A8J8CAE4_9EURY</name>
<evidence type="ECO:0000313" key="1">
    <source>
        <dbReference type="EMBL" id="MBX0305204.1"/>
    </source>
</evidence>
<dbReference type="Proteomes" id="UP000783863">
    <property type="component" value="Unassembled WGS sequence"/>
</dbReference>
<organism evidence="1 2">
    <name type="scientific">Haloarcula salinisoli</name>
    <dbReference type="NCBI Taxonomy" id="2487746"/>
    <lineage>
        <taxon>Archaea</taxon>
        <taxon>Methanobacteriati</taxon>
        <taxon>Methanobacteriota</taxon>
        <taxon>Stenosarchaea group</taxon>
        <taxon>Halobacteria</taxon>
        <taxon>Halobacteriales</taxon>
        <taxon>Haloarculaceae</taxon>
        <taxon>Haloarcula</taxon>
    </lineage>
</organism>
<protein>
    <submittedName>
        <fullName evidence="1">Uncharacterized protein</fullName>
    </submittedName>
</protein>
<keyword evidence="2" id="KW-1185">Reference proteome</keyword>
<dbReference type="RefSeq" id="WP_220589448.1">
    <property type="nucleotide sequence ID" value="NZ_RKLQ01000003.1"/>
</dbReference>